<dbReference type="InterPro" id="IPR012340">
    <property type="entry name" value="NA-bd_OB-fold"/>
</dbReference>
<proteinExistence type="predicted"/>
<accession>A0ABV9ZLB8</accession>
<evidence type="ECO:0000313" key="1">
    <source>
        <dbReference type="EMBL" id="MFC5142015.1"/>
    </source>
</evidence>
<evidence type="ECO:0000313" key="2">
    <source>
        <dbReference type="Proteomes" id="UP001596175"/>
    </source>
</evidence>
<evidence type="ECO:0008006" key="3">
    <source>
        <dbReference type="Google" id="ProtNLM"/>
    </source>
</evidence>
<protein>
    <recommendedName>
        <fullName evidence="3">ATP-dependent DNA ligase</fullName>
    </recommendedName>
</protein>
<sequence length="45" mass="5198">MQVVPELVVEIEADTAFEQGRWRHATRFLRVRRDLSVDDLAAETA</sequence>
<dbReference type="EMBL" id="JBHSKG010000020">
    <property type="protein sequence ID" value="MFC5142015.1"/>
    <property type="molecule type" value="Genomic_DNA"/>
</dbReference>
<reference evidence="2" key="1">
    <citation type="journal article" date="2019" name="Int. J. Syst. Evol. Microbiol.">
        <title>The Global Catalogue of Microorganisms (GCM) 10K type strain sequencing project: providing services to taxonomists for standard genome sequencing and annotation.</title>
        <authorList>
            <consortium name="The Broad Institute Genomics Platform"/>
            <consortium name="The Broad Institute Genome Sequencing Center for Infectious Disease"/>
            <person name="Wu L."/>
            <person name="Ma J."/>
        </authorList>
    </citation>
    <scope>NUCLEOTIDE SEQUENCE [LARGE SCALE GENOMIC DNA]</scope>
    <source>
        <strain evidence="2">XZYJ18</strain>
    </source>
</reference>
<organism evidence="1 2">
    <name type="scientific">Actinomycetospora rhizophila</name>
    <dbReference type="NCBI Taxonomy" id="1416876"/>
    <lineage>
        <taxon>Bacteria</taxon>
        <taxon>Bacillati</taxon>
        <taxon>Actinomycetota</taxon>
        <taxon>Actinomycetes</taxon>
        <taxon>Pseudonocardiales</taxon>
        <taxon>Pseudonocardiaceae</taxon>
        <taxon>Actinomycetospora</taxon>
    </lineage>
</organism>
<keyword evidence="2" id="KW-1185">Reference proteome</keyword>
<gene>
    <name evidence="1" type="ORF">ACFPK1_27540</name>
</gene>
<dbReference type="Gene3D" id="2.40.50.140">
    <property type="entry name" value="Nucleic acid-binding proteins"/>
    <property type="match status" value="1"/>
</dbReference>
<comment type="caution">
    <text evidence="1">The sequence shown here is derived from an EMBL/GenBank/DDBJ whole genome shotgun (WGS) entry which is preliminary data.</text>
</comment>
<dbReference type="RefSeq" id="WP_378024236.1">
    <property type="nucleotide sequence ID" value="NZ_JBHSKG010000020.1"/>
</dbReference>
<name>A0ABV9ZLB8_9PSEU</name>
<dbReference type="Proteomes" id="UP001596175">
    <property type="component" value="Unassembled WGS sequence"/>
</dbReference>